<reference evidence="2 3" key="1">
    <citation type="submission" date="2023-01" db="EMBL/GenBank/DDBJ databases">
        <title>Minimal conservation of predation-associated metabolite biosynthetic gene clusters underscores biosynthetic potential of Myxococcota including descriptions for ten novel species: Archangium lansinium sp. nov., Myxococcus landrumus sp. nov., Nannocystis bai.</title>
        <authorList>
            <person name="Ahearne A."/>
            <person name="Stevens C."/>
            <person name="Dowd S."/>
        </authorList>
    </citation>
    <scope>NUCLEOTIDE SEQUENCE [LARGE SCALE GENOMIC DNA]</scope>
    <source>
        <strain evidence="2 3">WIWO2</strain>
    </source>
</reference>
<comment type="caution">
    <text evidence="2">The sequence shown here is derived from an EMBL/GenBank/DDBJ whole genome shotgun (WGS) entry which is preliminary data.</text>
</comment>
<keyword evidence="3" id="KW-1185">Reference proteome</keyword>
<evidence type="ECO:0000313" key="3">
    <source>
        <dbReference type="Proteomes" id="UP001217485"/>
    </source>
</evidence>
<feature type="region of interest" description="Disordered" evidence="1">
    <location>
        <begin position="44"/>
        <end position="69"/>
    </location>
</feature>
<organism evidence="2 3">
    <name type="scientific">Sorangium atrum</name>
    <dbReference type="NCBI Taxonomy" id="2995308"/>
    <lineage>
        <taxon>Bacteria</taxon>
        <taxon>Pseudomonadati</taxon>
        <taxon>Myxococcota</taxon>
        <taxon>Polyangia</taxon>
        <taxon>Polyangiales</taxon>
        <taxon>Polyangiaceae</taxon>
        <taxon>Sorangium</taxon>
    </lineage>
</organism>
<evidence type="ECO:0000313" key="2">
    <source>
        <dbReference type="EMBL" id="MDC0676477.1"/>
    </source>
</evidence>
<name>A0ABT5BU09_9BACT</name>
<dbReference type="Proteomes" id="UP001217485">
    <property type="component" value="Unassembled WGS sequence"/>
</dbReference>
<dbReference type="RefSeq" id="WP_012237004.1">
    <property type="nucleotide sequence ID" value="NZ_JAQNDK010000001.1"/>
</dbReference>
<proteinExistence type="predicted"/>
<evidence type="ECO:0000256" key="1">
    <source>
        <dbReference type="SAM" id="MobiDB-lite"/>
    </source>
</evidence>
<sequence length="69" mass="7520">MEAHRLEATVRPDGTLTIEGLPLGPGTSVEVIVLVKERPQSSAYPLQGTPYRFDDPFSPAEPGGWEAER</sequence>
<gene>
    <name evidence="2" type="ORF">POL72_01905</name>
</gene>
<accession>A0ABT5BU09</accession>
<dbReference type="EMBL" id="JAQNDK010000001">
    <property type="protein sequence ID" value="MDC0676477.1"/>
    <property type="molecule type" value="Genomic_DNA"/>
</dbReference>
<protein>
    <submittedName>
        <fullName evidence="2">Uncharacterized protein</fullName>
    </submittedName>
</protein>